<dbReference type="GO" id="GO:0015250">
    <property type="term" value="F:water channel activity"/>
    <property type="evidence" value="ECO:0007669"/>
    <property type="project" value="TreeGrafter"/>
</dbReference>
<comment type="similarity">
    <text evidence="2 8">Belongs to the MIP/aquaporin (TC 1.A.8) family.</text>
</comment>
<evidence type="ECO:0000256" key="4">
    <source>
        <dbReference type="ARBA" id="ARBA00022692"/>
    </source>
</evidence>
<keyword evidence="5" id="KW-0677">Repeat</keyword>
<dbReference type="GeneID" id="38782219"/>
<feature type="transmembrane region" description="Helical" evidence="9">
    <location>
        <begin position="33"/>
        <end position="51"/>
    </location>
</feature>
<dbReference type="Proteomes" id="UP000287166">
    <property type="component" value="Unassembled WGS sequence"/>
</dbReference>
<dbReference type="InterPro" id="IPR050363">
    <property type="entry name" value="MIP/Aquaporin"/>
</dbReference>
<dbReference type="InParanoid" id="A0A401GSU5"/>
<organism evidence="10 11">
    <name type="scientific">Sparassis crispa</name>
    <dbReference type="NCBI Taxonomy" id="139825"/>
    <lineage>
        <taxon>Eukaryota</taxon>
        <taxon>Fungi</taxon>
        <taxon>Dikarya</taxon>
        <taxon>Basidiomycota</taxon>
        <taxon>Agaricomycotina</taxon>
        <taxon>Agaricomycetes</taxon>
        <taxon>Polyporales</taxon>
        <taxon>Sparassidaceae</taxon>
        <taxon>Sparassis</taxon>
    </lineage>
</organism>
<keyword evidence="4 8" id="KW-0812">Transmembrane</keyword>
<protein>
    <recommendedName>
        <fullName evidence="12">Aquaporin-like protein</fullName>
    </recommendedName>
</protein>
<dbReference type="EMBL" id="BFAD01000007">
    <property type="protein sequence ID" value="GBE85302.1"/>
    <property type="molecule type" value="Genomic_DNA"/>
</dbReference>
<keyword evidence="11" id="KW-1185">Reference proteome</keyword>
<proteinExistence type="inferred from homology"/>
<dbReference type="InterPro" id="IPR000425">
    <property type="entry name" value="MIP"/>
</dbReference>
<gene>
    <name evidence="10" type="ORF">SCP_0704890</name>
</gene>
<dbReference type="Gene3D" id="1.20.1080.10">
    <property type="entry name" value="Glycerol uptake facilitator protein"/>
    <property type="match status" value="1"/>
</dbReference>
<comment type="caution">
    <text evidence="10">The sequence shown here is derived from an EMBL/GenBank/DDBJ whole genome shotgun (WGS) entry which is preliminary data.</text>
</comment>
<dbReference type="Pfam" id="PF00230">
    <property type="entry name" value="MIP"/>
    <property type="match status" value="1"/>
</dbReference>
<feature type="transmembrane region" description="Helical" evidence="9">
    <location>
        <begin position="71"/>
        <end position="93"/>
    </location>
</feature>
<dbReference type="GO" id="GO:0015254">
    <property type="term" value="F:glycerol channel activity"/>
    <property type="evidence" value="ECO:0007669"/>
    <property type="project" value="TreeGrafter"/>
</dbReference>
<feature type="transmembrane region" description="Helical" evidence="9">
    <location>
        <begin position="216"/>
        <end position="238"/>
    </location>
</feature>
<feature type="transmembrane region" description="Helical" evidence="9">
    <location>
        <begin position="120"/>
        <end position="140"/>
    </location>
</feature>
<dbReference type="PANTHER" id="PTHR43829:SF14">
    <property type="entry name" value="AQUAPORIN 3"/>
    <property type="match status" value="1"/>
</dbReference>
<evidence type="ECO:0000256" key="1">
    <source>
        <dbReference type="ARBA" id="ARBA00004141"/>
    </source>
</evidence>
<dbReference type="PRINTS" id="PR00783">
    <property type="entry name" value="MINTRINSICP"/>
</dbReference>
<comment type="subcellular location">
    <subcellularLocation>
        <location evidence="1">Membrane</location>
        <topology evidence="1">Multi-pass membrane protein</topology>
    </subcellularLocation>
</comment>
<dbReference type="STRING" id="139825.A0A401GSU5"/>
<dbReference type="SUPFAM" id="SSF81338">
    <property type="entry name" value="Aquaporin-like"/>
    <property type="match status" value="1"/>
</dbReference>
<evidence type="ECO:0000256" key="6">
    <source>
        <dbReference type="ARBA" id="ARBA00022989"/>
    </source>
</evidence>
<dbReference type="GO" id="GO:0005886">
    <property type="term" value="C:plasma membrane"/>
    <property type="evidence" value="ECO:0007669"/>
    <property type="project" value="TreeGrafter"/>
</dbReference>
<keyword evidence="3 8" id="KW-0813">Transport</keyword>
<keyword evidence="7 9" id="KW-0472">Membrane</keyword>
<evidence type="ECO:0000313" key="11">
    <source>
        <dbReference type="Proteomes" id="UP000287166"/>
    </source>
</evidence>
<dbReference type="RefSeq" id="XP_027616215.1">
    <property type="nucleotide sequence ID" value="XM_027760414.1"/>
</dbReference>
<reference evidence="10 11" key="1">
    <citation type="journal article" date="2018" name="Sci. Rep.">
        <title>Genome sequence of the cauliflower mushroom Sparassis crispa (Hanabiratake) and its association with beneficial usage.</title>
        <authorList>
            <person name="Kiyama R."/>
            <person name="Furutani Y."/>
            <person name="Kawaguchi K."/>
            <person name="Nakanishi T."/>
        </authorList>
    </citation>
    <scope>NUCLEOTIDE SEQUENCE [LARGE SCALE GENOMIC DNA]</scope>
</reference>
<evidence type="ECO:0000256" key="5">
    <source>
        <dbReference type="ARBA" id="ARBA00022737"/>
    </source>
</evidence>
<dbReference type="InterPro" id="IPR023271">
    <property type="entry name" value="Aquaporin-like"/>
</dbReference>
<evidence type="ECO:0000313" key="10">
    <source>
        <dbReference type="EMBL" id="GBE85302.1"/>
    </source>
</evidence>
<evidence type="ECO:0000256" key="9">
    <source>
        <dbReference type="SAM" id="Phobius"/>
    </source>
</evidence>
<name>A0A401GSU5_9APHY</name>
<keyword evidence="6 9" id="KW-1133">Transmembrane helix</keyword>
<dbReference type="AlphaFoldDB" id="A0A401GSU5"/>
<evidence type="ECO:0000256" key="7">
    <source>
        <dbReference type="ARBA" id="ARBA00023136"/>
    </source>
</evidence>
<accession>A0A401GSU5</accession>
<evidence type="ECO:0008006" key="12">
    <source>
        <dbReference type="Google" id="ProtNLM"/>
    </source>
</evidence>
<evidence type="ECO:0000256" key="3">
    <source>
        <dbReference type="ARBA" id="ARBA00022448"/>
    </source>
</evidence>
<dbReference type="OrthoDB" id="3222at2759"/>
<evidence type="ECO:0000256" key="2">
    <source>
        <dbReference type="ARBA" id="ARBA00006175"/>
    </source>
</evidence>
<sequence>MSLEQTKPVVYLSDVEPPPKVLSLWERRKHSQASLIVQFIAEATGTFMYTYPGVGATAAWLMGNTLQITNLGSGFQIGMGYSVGVAMALIICLPTSRGHLNPAFTIYSILMRKCSVQRGFMLIVAQILGSYIACLLIYLQYHNLISPVVAGLKAKGEYDAVMFTPQGPAGILALYANPTANLGYIFLNEFVCDFFIAIVIVAGFDPTNRFCPPAVMPWMIGLSYGIMIWGFAGVGLSANSARDIGGRIAALSIWGMKAGGGHYAAIAALTNIPATIAGGLFYEFVLGDHSRTISDEHCDIITANKAHEERIRSGGALAFASLDGMMESKEDAEMGKV</sequence>
<evidence type="ECO:0000256" key="8">
    <source>
        <dbReference type="RuleBase" id="RU000477"/>
    </source>
</evidence>
<dbReference type="PANTHER" id="PTHR43829">
    <property type="entry name" value="AQUAPORIN OR AQUAGLYCEROPORIN RELATED"/>
    <property type="match status" value="1"/>
</dbReference>
<feature type="transmembrane region" description="Helical" evidence="9">
    <location>
        <begin position="184"/>
        <end position="204"/>
    </location>
</feature>